<dbReference type="InterPro" id="IPR051560">
    <property type="entry name" value="MAM_domain-containing"/>
</dbReference>
<dbReference type="Pfam" id="PF25815">
    <property type="entry name" value="CTHRC1_C"/>
    <property type="match status" value="3"/>
</dbReference>
<proteinExistence type="predicted"/>
<sequence>MACRVLEYLILPLVGAKTLIVGAKSVNYMKKNASTALRVRWSGSIRGGYSSNHGSRFYFTFDRAPCTGPAGIEAVDWTGASRNYHQHIEFEGLCNNIPAGHMQIGFNVGTLPGISWQPYLGWTTSGKPKITAEEVDLGENKGMCPHHTVFNVKQHTLATADTDSGIYGASAFRYTKLAPDTSLRVRWFGALGAKSQSPAPGCLRFYFTFNGEECKSPTPIDGAIAWLTDPIIQTRTTHSSQGDYAVALNVGQCLFGNLNQMDPDPHVNDVSRIIVEEVRLGKSQFAEQAVLLTCSFESSSICGFTQSTNDDFNWTRRSGGTSSSYTGPSSAYSGSYYMYIETSSPRVLGDTAVLYTPNLNLAGGCGRLVFRYHAYGSSLGYLRVKLYNGQHMTQQLWAYSGYSKNTWQETNVYFKQGGNFQIAFEGVRGRGVTGDIAIDAVAVFNVSSSYCNSPNRDLPKAAQQVFNLRHWNWYNLNFTGLGEIKSMIYPKISSTSGLRVSMTATVMTSQRLGPCTQWQFRFGGHVCPVPTHSVEGSRYTYSYQTTTQHLFPITVSGICTGLPAENLVLSIHTSSCGGSPAVDAVTGWQTSFFVSAEEVVLP</sequence>
<reference evidence="4" key="1">
    <citation type="submission" date="2025-08" db="UniProtKB">
        <authorList>
            <consortium name="RefSeq"/>
        </authorList>
    </citation>
    <scope>IDENTIFICATION</scope>
    <source>
        <tissue evidence="4">Gonads</tissue>
    </source>
</reference>
<dbReference type="PROSITE" id="PS50060">
    <property type="entry name" value="MAM_2"/>
    <property type="match status" value="1"/>
</dbReference>
<dbReference type="SMART" id="SM00137">
    <property type="entry name" value="MAM"/>
    <property type="match status" value="1"/>
</dbReference>
<dbReference type="Proteomes" id="UP000085678">
    <property type="component" value="Unplaced"/>
</dbReference>
<keyword evidence="3" id="KW-1185">Reference proteome</keyword>
<organism evidence="3 4">
    <name type="scientific">Lingula anatina</name>
    <name type="common">Brachiopod</name>
    <name type="synonym">Lingula unguis</name>
    <dbReference type="NCBI Taxonomy" id="7574"/>
    <lineage>
        <taxon>Eukaryota</taxon>
        <taxon>Metazoa</taxon>
        <taxon>Spiralia</taxon>
        <taxon>Lophotrochozoa</taxon>
        <taxon>Brachiopoda</taxon>
        <taxon>Linguliformea</taxon>
        <taxon>Lingulata</taxon>
        <taxon>Lingulida</taxon>
        <taxon>Linguloidea</taxon>
        <taxon>Lingulidae</taxon>
        <taxon>Lingula</taxon>
    </lineage>
</organism>
<dbReference type="GeneID" id="106157738"/>
<evidence type="ECO:0000259" key="2">
    <source>
        <dbReference type="PROSITE" id="PS50060"/>
    </source>
</evidence>
<feature type="chain" id="PRO_5010383557" evidence="1">
    <location>
        <begin position="17"/>
        <end position="602"/>
    </location>
</feature>
<name>A0A1S3HSB7_LINAN</name>
<evidence type="ECO:0000256" key="1">
    <source>
        <dbReference type="SAM" id="SignalP"/>
    </source>
</evidence>
<dbReference type="AlphaFoldDB" id="A0A1S3HSB7"/>
<dbReference type="OrthoDB" id="5985978at2759"/>
<dbReference type="SUPFAM" id="SSF49899">
    <property type="entry name" value="Concanavalin A-like lectins/glucanases"/>
    <property type="match status" value="1"/>
</dbReference>
<dbReference type="InterPro" id="IPR000998">
    <property type="entry name" value="MAM_dom"/>
</dbReference>
<evidence type="ECO:0000313" key="3">
    <source>
        <dbReference type="Proteomes" id="UP000085678"/>
    </source>
</evidence>
<feature type="domain" description="MAM" evidence="2">
    <location>
        <begin position="292"/>
        <end position="453"/>
    </location>
</feature>
<dbReference type="Gene3D" id="2.60.120.200">
    <property type="match status" value="1"/>
</dbReference>
<dbReference type="InParanoid" id="A0A1S3HSB7"/>
<dbReference type="InterPro" id="IPR013320">
    <property type="entry name" value="ConA-like_dom_sf"/>
</dbReference>
<dbReference type="KEGG" id="lak:106157738"/>
<feature type="signal peptide" evidence="1">
    <location>
        <begin position="1"/>
        <end position="16"/>
    </location>
</feature>
<dbReference type="RefSeq" id="XP_013388930.1">
    <property type="nucleotide sequence ID" value="XM_013533476.1"/>
</dbReference>
<dbReference type="PANTHER" id="PTHR23282">
    <property type="entry name" value="APICAL ENDOSOMAL GLYCOPROTEIN PRECURSOR"/>
    <property type="match status" value="1"/>
</dbReference>
<evidence type="ECO:0000313" key="4">
    <source>
        <dbReference type="RefSeq" id="XP_013388930.1"/>
    </source>
</evidence>
<protein>
    <submittedName>
        <fullName evidence="4">Uncharacterized protein LOC106157738</fullName>
    </submittedName>
</protein>
<keyword evidence="1" id="KW-0732">Signal</keyword>
<dbReference type="GO" id="GO:0016020">
    <property type="term" value="C:membrane"/>
    <property type="evidence" value="ECO:0007669"/>
    <property type="project" value="InterPro"/>
</dbReference>
<dbReference type="PANTHER" id="PTHR23282:SF142">
    <property type="entry name" value="MAM DOMAIN-CONTAINING PROTEIN"/>
    <property type="match status" value="1"/>
</dbReference>
<dbReference type="STRING" id="7574.A0A1S3HSB7"/>
<gene>
    <name evidence="4" type="primary">LOC106157738</name>
</gene>
<dbReference type="InterPro" id="IPR057873">
    <property type="entry name" value="CTHRC1_C"/>
</dbReference>
<accession>A0A1S3HSB7</accession>
<dbReference type="CDD" id="cd06263">
    <property type="entry name" value="MAM"/>
    <property type="match status" value="1"/>
</dbReference>
<dbReference type="Pfam" id="PF00629">
    <property type="entry name" value="MAM"/>
    <property type="match status" value="1"/>
</dbReference>